<dbReference type="Proteomes" id="UP000249218">
    <property type="component" value="Unassembled WGS sequence"/>
</dbReference>
<dbReference type="Pfam" id="PF00098">
    <property type="entry name" value="zf-CCHC"/>
    <property type="match status" value="2"/>
</dbReference>
<reference evidence="4 5" key="1">
    <citation type="journal article" date="2017" name="BMC Biol.">
        <title>Genomic innovations, transcriptional plasticity and gene loss underlying the evolution and divergence of two highly polyphagous and invasive Helicoverpa pest species.</title>
        <authorList>
            <person name="Pearce S.L."/>
            <person name="Clarke D.F."/>
            <person name="East P.D."/>
            <person name="Elfekih S."/>
            <person name="Gordon K.H."/>
            <person name="Jermiin L.S."/>
            <person name="McGaughran A."/>
            <person name="Oakeshott J.G."/>
            <person name="Papanikolaou A."/>
            <person name="Perera O.P."/>
            <person name="Rane R.V."/>
            <person name="Richards S."/>
            <person name="Tay W.T."/>
            <person name="Walsh T.K."/>
            <person name="Anderson A."/>
            <person name="Anderson C.J."/>
            <person name="Asgari S."/>
            <person name="Board P.G."/>
            <person name="Bretschneider A."/>
            <person name="Campbell P.M."/>
            <person name="Chertemps T."/>
            <person name="Christeller J.T."/>
            <person name="Coppin C.W."/>
            <person name="Downes S.J."/>
            <person name="Duan G."/>
            <person name="Farnsworth C.A."/>
            <person name="Good R.T."/>
            <person name="Han L.B."/>
            <person name="Han Y.C."/>
            <person name="Hatje K."/>
            <person name="Horne I."/>
            <person name="Huang Y.P."/>
            <person name="Hughes D.S."/>
            <person name="Jacquin-Joly E."/>
            <person name="James W."/>
            <person name="Jhangiani S."/>
            <person name="Kollmar M."/>
            <person name="Kuwar S.S."/>
            <person name="Li S."/>
            <person name="Liu N.Y."/>
            <person name="Maibeche M.T."/>
            <person name="Miller J.R."/>
            <person name="Montagne N."/>
            <person name="Perry T."/>
            <person name="Qu J."/>
            <person name="Song S.V."/>
            <person name="Sutton G.G."/>
            <person name="Vogel H."/>
            <person name="Walenz B.P."/>
            <person name="Xu W."/>
            <person name="Zhang H.J."/>
            <person name="Zou Z."/>
            <person name="Batterham P."/>
            <person name="Edwards O.R."/>
            <person name="Feyereisen R."/>
            <person name="Gibbs R.A."/>
            <person name="Heckel D.G."/>
            <person name="McGrath A."/>
            <person name="Robin C."/>
            <person name="Scherer S.E."/>
            <person name="Worley K.C."/>
            <person name="Wu Y.D."/>
        </authorList>
    </citation>
    <scope>NUCLEOTIDE SEQUENCE [LARGE SCALE GENOMIC DNA]</scope>
    <source>
        <strain evidence="4">Harm_GR_Male_#8</strain>
        <tissue evidence="4">Whole organism</tissue>
    </source>
</reference>
<evidence type="ECO:0000313" key="5">
    <source>
        <dbReference type="Proteomes" id="UP000249218"/>
    </source>
</evidence>
<dbReference type="GO" id="GO:0003676">
    <property type="term" value="F:nucleic acid binding"/>
    <property type="evidence" value="ECO:0007669"/>
    <property type="project" value="InterPro"/>
</dbReference>
<name>A0A2W1BME7_HELAM</name>
<evidence type="ECO:0000256" key="1">
    <source>
        <dbReference type="PROSITE-ProRule" id="PRU00047"/>
    </source>
</evidence>
<keyword evidence="1" id="KW-0862">Zinc</keyword>
<evidence type="ECO:0000256" key="2">
    <source>
        <dbReference type="SAM" id="MobiDB-lite"/>
    </source>
</evidence>
<dbReference type="InterPro" id="IPR001878">
    <property type="entry name" value="Znf_CCHC"/>
</dbReference>
<dbReference type="OrthoDB" id="3863715at2759"/>
<dbReference type="PROSITE" id="PS50158">
    <property type="entry name" value="ZF_CCHC"/>
    <property type="match status" value="2"/>
</dbReference>
<feature type="region of interest" description="Disordered" evidence="2">
    <location>
        <begin position="135"/>
        <end position="161"/>
    </location>
</feature>
<keyword evidence="1" id="KW-0863">Zinc-finger</keyword>
<evidence type="ECO:0000313" key="4">
    <source>
        <dbReference type="EMBL" id="PZC74795.1"/>
    </source>
</evidence>
<evidence type="ECO:0000259" key="3">
    <source>
        <dbReference type="PROSITE" id="PS50158"/>
    </source>
</evidence>
<dbReference type="SMART" id="SM00343">
    <property type="entry name" value="ZnF_C2HC"/>
    <property type="match status" value="2"/>
</dbReference>
<sequence length="331" mass="37770">MMAARKKKKDEKCLDYMLVMKEMGKRGKMPDYVAIKYIIDGIVDSEVNKMVLYGATTYSELKEKIKIYDVMREKMCASSNRNNKPGNSDKAAYQSYKRCYSCGGRNHQSSECPNKEKGLKCFKCNEFGHISTQCKQQGETVRSRTSDRNGERRNEKPKVSDDRRAMCVADFTTCDYEVGKPDECGSHDSSLDNSIGRTNISGNNKMAYQIGTDTNFKDIYVEEKTPAQIRFENACKKIFVNQCGVTALIDSGNIMNKQVQQEVIECVKSYNPVQIKEAPIELRIVLKDDIPIAQRPRRISLAEQQLVEKQVAEWLKDGIIRPLMNFRHCNA</sequence>
<gene>
    <name evidence="4" type="primary">HaOG207168</name>
    <name evidence="4" type="ORF">B5X24_HaOG207168</name>
</gene>
<dbReference type="InterPro" id="IPR036875">
    <property type="entry name" value="Znf_CCHC_sf"/>
</dbReference>
<proteinExistence type="predicted"/>
<organism evidence="4 5">
    <name type="scientific">Helicoverpa armigera</name>
    <name type="common">Cotton bollworm</name>
    <name type="synonym">Heliothis armigera</name>
    <dbReference type="NCBI Taxonomy" id="29058"/>
    <lineage>
        <taxon>Eukaryota</taxon>
        <taxon>Metazoa</taxon>
        <taxon>Ecdysozoa</taxon>
        <taxon>Arthropoda</taxon>
        <taxon>Hexapoda</taxon>
        <taxon>Insecta</taxon>
        <taxon>Pterygota</taxon>
        <taxon>Neoptera</taxon>
        <taxon>Endopterygota</taxon>
        <taxon>Lepidoptera</taxon>
        <taxon>Glossata</taxon>
        <taxon>Ditrysia</taxon>
        <taxon>Noctuoidea</taxon>
        <taxon>Noctuidae</taxon>
        <taxon>Heliothinae</taxon>
        <taxon>Helicoverpa</taxon>
    </lineage>
</organism>
<dbReference type="GO" id="GO:0008270">
    <property type="term" value="F:zinc ion binding"/>
    <property type="evidence" value="ECO:0007669"/>
    <property type="project" value="UniProtKB-KW"/>
</dbReference>
<dbReference type="SUPFAM" id="SSF57756">
    <property type="entry name" value="Retrovirus zinc finger-like domains"/>
    <property type="match status" value="1"/>
</dbReference>
<dbReference type="AlphaFoldDB" id="A0A2W1BME7"/>
<dbReference type="Gene3D" id="4.10.60.10">
    <property type="entry name" value="Zinc finger, CCHC-type"/>
    <property type="match status" value="1"/>
</dbReference>
<feature type="domain" description="CCHC-type" evidence="3">
    <location>
        <begin position="120"/>
        <end position="136"/>
    </location>
</feature>
<dbReference type="Gene3D" id="3.10.10.10">
    <property type="entry name" value="HIV Type 1 Reverse Transcriptase, subunit A, domain 1"/>
    <property type="match status" value="1"/>
</dbReference>
<dbReference type="EMBL" id="KZ150027">
    <property type="protein sequence ID" value="PZC74795.1"/>
    <property type="molecule type" value="Genomic_DNA"/>
</dbReference>
<protein>
    <recommendedName>
        <fullName evidence="3">CCHC-type domain-containing protein</fullName>
    </recommendedName>
</protein>
<feature type="domain" description="CCHC-type" evidence="3">
    <location>
        <begin position="98"/>
        <end position="114"/>
    </location>
</feature>
<feature type="compositionally biased region" description="Basic and acidic residues" evidence="2">
    <location>
        <begin position="141"/>
        <end position="161"/>
    </location>
</feature>
<accession>A0A2W1BME7</accession>
<keyword evidence="5" id="KW-1185">Reference proteome</keyword>
<keyword evidence="1" id="KW-0479">Metal-binding</keyword>